<dbReference type="Gene3D" id="3.40.140.10">
    <property type="entry name" value="Cytidine Deaminase, domain 2"/>
    <property type="match status" value="1"/>
</dbReference>
<accession>A0A835R3G0</accession>
<dbReference type="EMBL" id="JADCNM010000005">
    <property type="protein sequence ID" value="KAG0482026.1"/>
    <property type="molecule type" value="Genomic_DNA"/>
</dbReference>
<dbReference type="AlphaFoldDB" id="A0A835R3G0"/>
<protein>
    <submittedName>
        <fullName evidence="1">Uncharacterized protein</fullName>
    </submittedName>
</protein>
<organism evidence="1 2">
    <name type="scientific">Vanilla planifolia</name>
    <name type="common">Vanilla</name>
    <dbReference type="NCBI Taxonomy" id="51239"/>
    <lineage>
        <taxon>Eukaryota</taxon>
        <taxon>Viridiplantae</taxon>
        <taxon>Streptophyta</taxon>
        <taxon>Embryophyta</taxon>
        <taxon>Tracheophyta</taxon>
        <taxon>Spermatophyta</taxon>
        <taxon>Magnoliopsida</taxon>
        <taxon>Liliopsida</taxon>
        <taxon>Asparagales</taxon>
        <taxon>Orchidaceae</taxon>
        <taxon>Vanilloideae</taxon>
        <taxon>Vanilleae</taxon>
        <taxon>Vanilla</taxon>
    </lineage>
</organism>
<dbReference type="OrthoDB" id="1658810at2759"/>
<reference evidence="1 2" key="1">
    <citation type="journal article" date="2020" name="Nat. Food">
        <title>A phased Vanilla planifolia genome enables genetic improvement of flavour and production.</title>
        <authorList>
            <person name="Hasing T."/>
            <person name="Tang H."/>
            <person name="Brym M."/>
            <person name="Khazi F."/>
            <person name="Huang T."/>
            <person name="Chambers A.H."/>
        </authorList>
    </citation>
    <scope>NUCLEOTIDE SEQUENCE [LARGE SCALE GENOMIC DNA]</scope>
    <source>
        <tissue evidence="1">Leaf</tissue>
    </source>
</reference>
<evidence type="ECO:0000313" key="2">
    <source>
        <dbReference type="Proteomes" id="UP000639772"/>
    </source>
</evidence>
<sequence length="67" mass="7651">MANTEIFLHGTIEVKGSNAGKDRRRCLHRYGRLPLPVEGTETSVNAQVDAYEYMVDYSRAKKRIIHS</sequence>
<name>A0A835R3G0_VANPL</name>
<evidence type="ECO:0000313" key="1">
    <source>
        <dbReference type="EMBL" id="KAG0482026.1"/>
    </source>
</evidence>
<gene>
    <name evidence="1" type="ORF">HPP92_010110</name>
</gene>
<proteinExistence type="predicted"/>
<comment type="caution">
    <text evidence="1">The sequence shown here is derived from an EMBL/GenBank/DDBJ whole genome shotgun (WGS) entry which is preliminary data.</text>
</comment>
<dbReference type="Proteomes" id="UP000639772">
    <property type="component" value="Unassembled WGS sequence"/>
</dbReference>